<dbReference type="Proteomes" id="UP000050482">
    <property type="component" value="Unassembled WGS sequence"/>
</dbReference>
<dbReference type="STRING" id="471514.AN477_10305"/>
<evidence type="ECO:0000313" key="2">
    <source>
        <dbReference type="EMBL" id="KPV43774.1"/>
    </source>
</evidence>
<sequence>MIVMPSRQRLRWIPMLIQAYRQARERTEIHHELTTVSSQSELPISRATSRKPARNSVRTAQSSRKTAKPQPRVRNTISPHGSQRLIRELRTGNRKSWERLESIEQKIQHVESKIESLKEDLEQSQIRQETTRRQPSQMYGQPTMPPDLPPWI</sequence>
<feature type="compositionally biased region" description="Pro residues" evidence="1">
    <location>
        <begin position="143"/>
        <end position="152"/>
    </location>
</feature>
<reference evidence="2 3" key="1">
    <citation type="submission" date="2015-09" db="EMBL/GenBank/DDBJ databases">
        <title>Draft genome sequence of Alicyclobacillus ferrooxydans DSM 22381.</title>
        <authorList>
            <person name="Hemp J."/>
        </authorList>
    </citation>
    <scope>NUCLEOTIDE SEQUENCE [LARGE SCALE GENOMIC DNA]</scope>
    <source>
        <strain evidence="2 3">TC-34</strain>
    </source>
</reference>
<comment type="caution">
    <text evidence="2">The sequence shown here is derived from an EMBL/GenBank/DDBJ whole genome shotgun (WGS) entry which is preliminary data.</text>
</comment>
<feature type="region of interest" description="Disordered" evidence="1">
    <location>
        <begin position="34"/>
        <end position="90"/>
    </location>
</feature>
<feature type="compositionally biased region" description="Polar residues" evidence="1">
    <location>
        <begin position="123"/>
        <end position="140"/>
    </location>
</feature>
<dbReference type="EMBL" id="LJCO01000045">
    <property type="protein sequence ID" value="KPV43774.1"/>
    <property type="molecule type" value="Genomic_DNA"/>
</dbReference>
<evidence type="ECO:0000313" key="3">
    <source>
        <dbReference type="Proteomes" id="UP000050482"/>
    </source>
</evidence>
<name>A0A0P9CDV1_9BACL</name>
<dbReference type="AlphaFoldDB" id="A0A0P9CDV1"/>
<accession>A0A0P9CDV1</accession>
<keyword evidence="3" id="KW-1185">Reference proteome</keyword>
<dbReference type="PATRIC" id="fig|471514.4.peg.5110"/>
<evidence type="ECO:0000256" key="1">
    <source>
        <dbReference type="SAM" id="MobiDB-lite"/>
    </source>
</evidence>
<gene>
    <name evidence="2" type="ORF">AN477_10305</name>
</gene>
<protein>
    <submittedName>
        <fullName evidence="2">Uncharacterized protein</fullName>
    </submittedName>
</protein>
<organism evidence="2 3">
    <name type="scientific">Alicyclobacillus ferrooxydans</name>
    <dbReference type="NCBI Taxonomy" id="471514"/>
    <lineage>
        <taxon>Bacteria</taxon>
        <taxon>Bacillati</taxon>
        <taxon>Bacillota</taxon>
        <taxon>Bacilli</taxon>
        <taxon>Bacillales</taxon>
        <taxon>Alicyclobacillaceae</taxon>
        <taxon>Alicyclobacillus</taxon>
    </lineage>
</organism>
<feature type="region of interest" description="Disordered" evidence="1">
    <location>
        <begin position="116"/>
        <end position="152"/>
    </location>
</feature>
<proteinExistence type="predicted"/>